<dbReference type="EMBL" id="JACRSV010000001">
    <property type="protein sequence ID" value="MBC8558608.1"/>
    <property type="molecule type" value="Genomic_DNA"/>
</dbReference>
<evidence type="ECO:0000313" key="3">
    <source>
        <dbReference type="Proteomes" id="UP000610760"/>
    </source>
</evidence>
<gene>
    <name evidence="2" type="ORF">H8710_00860</name>
</gene>
<sequence length="154" mass="17550">MFVLSMRMPKKKWAILSFVVLVLCVAAVFLFSGERAVPTGAKAAVAGDSNEERIAYLESFGWQVEPEPCEIVEVQIPPVFNDIYEQYNDIQKKQNFDLKKYAGKRVKRFCYIVTNYPNYPDDIRANLLISEGKIIGGDICSLSEPGFMHEFKKK</sequence>
<dbReference type="Proteomes" id="UP000610760">
    <property type="component" value="Unassembled WGS sequence"/>
</dbReference>
<dbReference type="InterPro" id="IPR032257">
    <property type="entry name" value="DUF4830"/>
</dbReference>
<dbReference type="AlphaFoldDB" id="A0A926E2M9"/>
<name>A0A926E2M9_9FIRM</name>
<keyword evidence="3" id="KW-1185">Reference proteome</keyword>
<accession>A0A926E2M9</accession>
<evidence type="ECO:0000259" key="1">
    <source>
        <dbReference type="Pfam" id="PF16112"/>
    </source>
</evidence>
<comment type="caution">
    <text evidence="2">The sequence shown here is derived from an EMBL/GenBank/DDBJ whole genome shotgun (WGS) entry which is preliminary data.</text>
</comment>
<reference evidence="2" key="1">
    <citation type="submission" date="2020-08" db="EMBL/GenBank/DDBJ databases">
        <title>Genome public.</title>
        <authorList>
            <person name="Liu C."/>
            <person name="Sun Q."/>
        </authorList>
    </citation>
    <scope>NUCLEOTIDE SEQUENCE</scope>
    <source>
        <strain evidence="2">NSJ-33</strain>
    </source>
</reference>
<dbReference type="Pfam" id="PF16112">
    <property type="entry name" value="DUF4830"/>
    <property type="match status" value="1"/>
</dbReference>
<protein>
    <submittedName>
        <fullName evidence="2">DUF4830 domain-containing protein</fullName>
    </submittedName>
</protein>
<organism evidence="2 3">
    <name type="scientific">Fumia xinanensis</name>
    <dbReference type="NCBI Taxonomy" id="2763659"/>
    <lineage>
        <taxon>Bacteria</taxon>
        <taxon>Bacillati</taxon>
        <taxon>Bacillota</taxon>
        <taxon>Clostridia</taxon>
        <taxon>Eubacteriales</taxon>
        <taxon>Oscillospiraceae</taxon>
        <taxon>Fumia</taxon>
    </lineage>
</organism>
<evidence type="ECO:0000313" key="2">
    <source>
        <dbReference type="EMBL" id="MBC8558608.1"/>
    </source>
</evidence>
<proteinExistence type="predicted"/>
<feature type="domain" description="DUF4830" evidence="1">
    <location>
        <begin position="57"/>
        <end position="139"/>
    </location>
</feature>
<dbReference type="RefSeq" id="WP_249293499.1">
    <property type="nucleotide sequence ID" value="NZ_JACRSV010000001.1"/>
</dbReference>